<dbReference type="EMBL" id="BGPR01023847">
    <property type="protein sequence ID" value="GBN91351.1"/>
    <property type="molecule type" value="Genomic_DNA"/>
</dbReference>
<gene>
    <name evidence="2" type="ORF">AVEN_103288_1</name>
</gene>
<evidence type="ECO:0000313" key="2">
    <source>
        <dbReference type="EMBL" id="GBN91351.1"/>
    </source>
</evidence>
<keyword evidence="3" id="KW-1185">Reference proteome</keyword>
<protein>
    <submittedName>
        <fullName evidence="2">Uncharacterized protein</fullName>
    </submittedName>
</protein>
<dbReference type="AlphaFoldDB" id="A0A4Y2STT1"/>
<feature type="compositionally biased region" description="Basic residues" evidence="1">
    <location>
        <begin position="38"/>
        <end position="53"/>
    </location>
</feature>
<sequence>MRGALNLKNNLVSIVPQLYVSPNQKMIPQVKFYRTSHRKKKKGSFLKNSSKKQRLGEFFDEPDNPIEQESDIKSFSVENSECAGFSSESRIRVVSSTYDQKERICIVVTNVKPQG</sequence>
<proteinExistence type="predicted"/>
<feature type="region of interest" description="Disordered" evidence="1">
    <location>
        <begin position="38"/>
        <end position="63"/>
    </location>
</feature>
<evidence type="ECO:0000313" key="3">
    <source>
        <dbReference type="Proteomes" id="UP000499080"/>
    </source>
</evidence>
<dbReference type="Proteomes" id="UP000499080">
    <property type="component" value="Unassembled WGS sequence"/>
</dbReference>
<accession>A0A4Y2STT1</accession>
<organism evidence="2 3">
    <name type="scientific">Araneus ventricosus</name>
    <name type="common">Orbweaver spider</name>
    <name type="synonym">Epeira ventricosa</name>
    <dbReference type="NCBI Taxonomy" id="182803"/>
    <lineage>
        <taxon>Eukaryota</taxon>
        <taxon>Metazoa</taxon>
        <taxon>Ecdysozoa</taxon>
        <taxon>Arthropoda</taxon>
        <taxon>Chelicerata</taxon>
        <taxon>Arachnida</taxon>
        <taxon>Araneae</taxon>
        <taxon>Araneomorphae</taxon>
        <taxon>Entelegynae</taxon>
        <taxon>Araneoidea</taxon>
        <taxon>Araneidae</taxon>
        <taxon>Araneus</taxon>
    </lineage>
</organism>
<comment type="caution">
    <text evidence="2">The sequence shown here is derived from an EMBL/GenBank/DDBJ whole genome shotgun (WGS) entry which is preliminary data.</text>
</comment>
<evidence type="ECO:0000256" key="1">
    <source>
        <dbReference type="SAM" id="MobiDB-lite"/>
    </source>
</evidence>
<reference evidence="2 3" key="1">
    <citation type="journal article" date="2019" name="Sci. Rep.">
        <title>Orb-weaving spider Araneus ventricosus genome elucidates the spidroin gene catalogue.</title>
        <authorList>
            <person name="Kono N."/>
            <person name="Nakamura H."/>
            <person name="Ohtoshi R."/>
            <person name="Moran D.A.P."/>
            <person name="Shinohara A."/>
            <person name="Yoshida Y."/>
            <person name="Fujiwara M."/>
            <person name="Mori M."/>
            <person name="Tomita M."/>
            <person name="Arakawa K."/>
        </authorList>
    </citation>
    <scope>NUCLEOTIDE SEQUENCE [LARGE SCALE GENOMIC DNA]</scope>
</reference>
<name>A0A4Y2STT1_ARAVE</name>